<dbReference type="Proteomes" id="UP000612362">
    <property type="component" value="Unassembled WGS sequence"/>
</dbReference>
<comment type="caution">
    <text evidence="2">The sequence shown here is derived from an EMBL/GenBank/DDBJ whole genome shotgun (WGS) entry which is preliminary data.</text>
</comment>
<proteinExistence type="predicted"/>
<dbReference type="RefSeq" id="WP_220197561.1">
    <property type="nucleotide sequence ID" value="NZ_BNJF01000004.1"/>
</dbReference>
<sequence length="166" mass="19708">MGTCKKCGAQLTGRANQQFCDNKNKCKMAYWREQHKQDQTQGATLTETLSELADLRAKEEDQKRIIQEQAQRLEEQEQELFQIRRKLDVDRWYHKDTQVRGFKGWLRKQSQQVRGDLGQRILADDLLLLRGSRAGYESRMRSQHYSQEDLQEFAHLWKLMLLDGYS</sequence>
<dbReference type="AlphaFoldDB" id="A0A8J3MX97"/>
<dbReference type="EMBL" id="BNJF01000004">
    <property type="protein sequence ID" value="GHO48335.1"/>
    <property type="molecule type" value="Genomic_DNA"/>
</dbReference>
<evidence type="ECO:0000313" key="2">
    <source>
        <dbReference type="EMBL" id="GHO48335.1"/>
    </source>
</evidence>
<name>A0A8J3MX97_9CHLR</name>
<feature type="coiled-coil region" evidence="1">
    <location>
        <begin position="49"/>
        <end position="86"/>
    </location>
</feature>
<evidence type="ECO:0000313" key="3">
    <source>
        <dbReference type="Proteomes" id="UP000612362"/>
    </source>
</evidence>
<protein>
    <submittedName>
        <fullName evidence="2">Uncharacterized protein</fullName>
    </submittedName>
</protein>
<organism evidence="2 3">
    <name type="scientific">Ktedonospora formicarum</name>
    <dbReference type="NCBI Taxonomy" id="2778364"/>
    <lineage>
        <taxon>Bacteria</taxon>
        <taxon>Bacillati</taxon>
        <taxon>Chloroflexota</taxon>
        <taxon>Ktedonobacteria</taxon>
        <taxon>Ktedonobacterales</taxon>
        <taxon>Ktedonobacteraceae</taxon>
        <taxon>Ktedonospora</taxon>
    </lineage>
</organism>
<accession>A0A8J3MX97</accession>
<evidence type="ECO:0000256" key="1">
    <source>
        <dbReference type="SAM" id="Coils"/>
    </source>
</evidence>
<keyword evidence="1" id="KW-0175">Coiled coil</keyword>
<gene>
    <name evidence="2" type="ORF">KSX_64980</name>
</gene>
<keyword evidence="3" id="KW-1185">Reference proteome</keyword>
<reference evidence="2" key="1">
    <citation type="submission" date="2020-10" db="EMBL/GenBank/DDBJ databases">
        <title>Taxonomic study of unclassified bacteria belonging to the class Ktedonobacteria.</title>
        <authorList>
            <person name="Yabe S."/>
            <person name="Wang C.M."/>
            <person name="Zheng Y."/>
            <person name="Sakai Y."/>
            <person name="Cavaletti L."/>
            <person name="Monciardini P."/>
            <person name="Donadio S."/>
        </authorList>
    </citation>
    <scope>NUCLEOTIDE SEQUENCE</scope>
    <source>
        <strain evidence="2">SOSP1-1</strain>
    </source>
</reference>